<accession>A0A401T768</accession>
<keyword evidence="2" id="KW-1185">Reference proteome</keyword>
<gene>
    <name evidence="1" type="ORF">chiPu_0016989</name>
</gene>
<dbReference type="EMBL" id="BEZZ01001191">
    <property type="protein sequence ID" value="GCC38475.1"/>
    <property type="molecule type" value="Genomic_DNA"/>
</dbReference>
<evidence type="ECO:0000313" key="2">
    <source>
        <dbReference type="Proteomes" id="UP000287033"/>
    </source>
</evidence>
<dbReference type="Proteomes" id="UP000287033">
    <property type="component" value="Unassembled WGS sequence"/>
</dbReference>
<proteinExistence type="predicted"/>
<protein>
    <submittedName>
        <fullName evidence="1">Uncharacterized protein</fullName>
    </submittedName>
</protein>
<name>A0A401T768_CHIPU</name>
<organism evidence="1 2">
    <name type="scientific">Chiloscyllium punctatum</name>
    <name type="common">Brownbanded bambooshark</name>
    <name type="synonym">Hemiscyllium punctatum</name>
    <dbReference type="NCBI Taxonomy" id="137246"/>
    <lineage>
        <taxon>Eukaryota</taxon>
        <taxon>Metazoa</taxon>
        <taxon>Chordata</taxon>
        <taxon>Craniata</taxon>
        <taxon>Vertebrata</taxon>
        <taxon>Chondrichthyes</taxon>
        <taxon>Elasmobranchii</taxon>
        <taxon>Galeomorphii</taxon>
        <taxon>Galeoidea</taxon>
        <taxon>Orectolobiformes</taxon>
        <taxon>Hemiscylliidae</taxon>
        <taxon>Chiloscyllium</taxon>
    </lineage>
</organism>
<reference evidence="1 2" key="1">
    <citation type="journal article" date="2018" name="Nat. Ecol. Evol.">
        <title>Shark genomes provide insights into elasmobranch evolution and the origin of vertebrates.</title>
        <authorList>
            <person name="Hara Y"/>
            <person name="Yamaguchi K"/>
            <person name="Onimaru K"/>
            <person name="Kadota M"/>
            <person name="Koyanagi M"/>
            <person name="Keeley SD"/>
            <person name="Tatsumi K"/>
            <person name="Tanaka K"/>
            <person name="Motone F"/>
            <person name="Kageyama Y"/>
            <person name="Nozu R"/>
            <person name="Adachi N"/>
            <person name="Nishimura O"/>
            <person name="Nakagawa R"/>
            <person name="Tanegashima C"/>
            <person name="Kiyatake I"/>
            <person name="Matsumoto R"/>
            <person name="Murakumo K"/>
            <person name="Nishida K"/>
            <person name="Terakita A"/>
            <person name="Kuratani S"/>
            <person name="Sato K"/>
            <person name="Hyodo S Kuraku.S."/>
        </authorList>
    </citation>
    <scope>NUCLEOTIDE SEQUENCE [LARGE SCALE GENOMIC DNA]</scope>
</reference>
<dbReference type="AlphaFoldDB" id="A0A401T768"/>
<evidence type="ECO:0000313" key="1">
    <source>
        <dbReference type="EMBL" id="GCC38475.1"/>
    </source>
</evidence>
<comment type="caution">
    <text evidence="1">The sequence shown here is derived from an EMBL/GenBank/DDBJ whole genome shotgun (WGS) entry which is preliminary data.</text>
</comment>
<sequence length="82" mass="9480">MYRNRPLGPTGVCQFTTPSPHAQYHLIHQGTDHVLRQKSVFVSAFLREHLPTGENKREAAETRTWDCETEINERRFNKGTGK</sequence>